<feature type="chain" id="PRO_5011497851" evidence="1">
    <location>
        <begin position="23"/>
        <end position="86"/>
    </location>
</feature>
<sequence length="86" mass="9460">MRRITQLLLVCTVLSFPIGTHADMRRGIENYQAIMAGEKRIKQLTQEEAQEVLWVLEAIKKRGSAGGCSGGIASVPSGYFLSAYML</sequence>
<dbReference type="EMBL" id="FOHZ01000008">
    <property type="protein sequence ID" value="SET35422.1"/>
    <property type="molecule type" value="Genomic_DNA"/>
</dbReference>
<dbReference type="AlphaFoldDB" id="A0A1I0DS63"/>
<keyword evidence="3" id="KW-1185">Reference proteome</keyword>
<dbReference type="Proteomes" id="UP000198762">
    <property type="component" value="Unassembled WGS sequence"/>
</dbReference>
<gene>
    <name evidence="2" type="ORF">SAMN04487962_1082</name>
</gene>
<feature type="signal peptide" evidence="1">
    <location>
        <begin position="1"/>
        <end position="22"/>
    </location>
</feature>
<name>A0A1I0DS63_9GAMM</name>
<evidence type="ECO:0000256" key="1">
    <source>
        <dbReference type="SAM" id="SignalP"/>
    </source>
</evidence>
<protein>
    <submittedName>
        <fullName evidence="2">Uncharacterized protein</fullName>
    </submittedName>
</protein>
<reference evidence="3" key="1">
    <citation type="submission" date="2016-10" db="EMBL/GenBank/DDBJ databases">
        <authorList>
            <person name="Varghese N."/>
            <person name="Submissions S."/>
        </authorList>
    </citation>
    <scope>NUCLEOTIDE SEQUENCE [LARGE SCALE GENOMIC DNA]</scope>
    <source>
        <strain evidence="3">CGMCC 1.6489</strain>
    </source>
</reference>
<keyword evidence="1" id="KW-0732">Signal</keyword>
<dbReference type="RefSeq" id="WP_091851032.1">
    <property type="nucleotide sequence ID" value="NZ_FOHZ01000008.1"/>
</dbReference>
<evidence type="ECO:0000313" key="3">
    <source>
        <dbReference type="Proteomes" id="UP000198762"/>
    </source>
</evidence>
<evidence type="ECO:0000313" key="2">
    <source>
        <dbReference type="EMBL" id="SET35422.1"/>
    </source>
</evidence>
<organism evidence="2 3">
    <name type="scientific">Marinobacter segnicrescens</name>
    <dbReference type="NCBI Taxonomy" id="430453"/>
    <lineage>
        <taxon>Bacteria</taxon>
        <taxon>Pseudomonadati</taxon>
        <taxon>Pseudomonadota</taxon>
        <taxon>Gammaproteobacteria</taxon>
        <taxon>Pseudomonadales</taxon>
        <taxon>Marinobacteraceae</taxon>
        <taxon>Marinobacter</taxon>
    </lineage>
</organism>
<accession>A0A1I0DS63</accession>
<proteinExistence type="predicted"/>